<proteinExistence type="predicted"/>
<reference evidence="2 3" key="1">
    <citation type="submission" date="2013-07" db="EMBL/GenBank/DDBJ databases">
        <authorList>
            <consortium name="DOE Joint Genome Institute"/>
            <person name="Reeve W."/>
            <person name="Huntemann M."/>
            <person name="Han J."/>
            <person name="Chen A."/>
            <person name="Kyrpides N."/>
            <person name="Mavromatis K."/>
            <person name="Markowitz V."/>
            <person name="Palaniappan K."/>
            <person name="Ivanova N."/>
            <person name="Schaumberg A."/>
            <person name="Pati A."/>
            <person name="Liolios K."/>
            <person name="Nordberg H.P."/>
            <person name="Cantor M.N."/>
            <person name="Hua S.X."/>
            <person name="Woyke T."/>
        </authorList>
    </citation>
    <scope>NUCLEOTIDE SEQUENCE [LARGE SCALE GENOMIC DNA]</scope>
    <source>
        <strain evidence="2 3">DSM 43889</strain>
    </source>
</reference>
<sequence>MLADVTTPGWLWRYGARAFVRLAPVAALVAWALWLVSGEPLVAAMSVFLGLIVGVYFSLSYAIEKADARLVRYGYPPNHASAVRRADRERLRQEESARYAARWRSSP</sequence>
<protein>
    <recommendedName>
        <fullName evidence="4">DUF4229 domain-containing protein</fullName>
    </recommendedName>
</protein>
<organism evidence="2 3">
    <name type="scientific">Actinoalloteichus caeruleus DSM 43889</name>
    <dbReference type="NCBI Taxonomy" id="1120930"/>
    <lineage>
        <taxon>Bacteria</taxon>
        <taxon>Bacillati</taxon>
        <taxon>Actinomycetota</taxon>
        <taxon>Actinomycetes</taxon>
        <taxon>Pseudonocardiales</taxon>
        <taxon>Pseudonocardiaceae</taxon>
        <taxon>Actinoalloteichus</taxon>
        <taxon>Actinoalloteichus cyanogriseus</taxon>
    </lineage>
</organism>
<evidence type="ECO:0000256" key="1">
    <source>
        <dbReference type="SAM" id="Phobius"/>
    </source>
</evidence>
<gene>
    <name evidence="2" type="ORF">G443_003567</name>
</gene>
<evidence type="ECO:0000313" key="3">
    <source>
        <dbReference type="Proteomes" id="UP000791080"/>
    </source>
</evidence>
<keyword evidence="3" id="KW-1185">Reference proteome</keyword>
<reference evidence="2 3" key="2">
    <citation type="submission" date="2022-06" db="EMBL/GenBank/DDBJ databases">
        <title>Genomic Encyclopedia of Type Strains, Phase I: the one thousand microbial genomes (KMG-I) project.</title>
        <authorList>
            <person name="Kyrpides N."/>
        </authorList>
    </citation>
    <scope>NUCLEOTIDE SEQUENCE [LARGE SCALE GENOMIC DNA]</scope>
    <source>
        <strain evidence="2 3">DSM 43889</strain>
    </source>
</reference>
<keyword evidence="1" id="KW-0472">Membrane</keyword>
<accession>A0ABT1JLC5</accession>
<comment type="caution">
    <text evidence="2">The sequence shown here is derived from an EMBL/GenBank/DDBJ whole genome shotgun (WGS) entry which is preliminary data.</text>
</comment>
<evidence type="ECO:0000313" key="2">
    <source>
        <dbReference type="EMBL" id="MCP2333297.1"/>
    </source>
</evidence>
<dbReference type="Pfam" id="PF17240">
    <property type="entry name" value="DUF5313"/>
    <property type="match status" value="1"/>
</dbReference>
<feature type="transmembrane region" description="Helical" evidence="1">
    <location>
        <begin position="18"/>
        <end position="36"/>
    </location>
</feature>
<evidence type="ECO:0008006" key="4">
    <source>
        <dbReference type="Google" id="ProtNLM"/>
    </source>
</evidence>
<dbReference type="InterPro" id="IPR035197">
    <property type="entry name" value="DUF5313"/>
</dbReference>
<dbReference type="EMBL" id="AUBJ02000001">
    <property type="protein sequence ID" value="MCP2333297.1"/>
    <property type="molecule type" value="Genomic_DNA"/>
</dbReference>
<feature type="transmembrane region" description="Helical" evidence="1">
    <location>
        <begin position="42"/>
        <end position="63"/>
    </location>
</feature>
<keyword evidence="1" id="KW-1133">Transmembrane helix</keyword>
<name>A0ABT1JLC5_ACTCY</name>
<dbReference type="Proteomes" id="UP000791080">
    <property type="component" value="Unassembled WGS sequence"/>
</dbReference>
<keyword evidence="1" id="KW-0812">Transmembrane</keyword>